<reference evidence="2" key="1">
    <citation type="journal article" date="2019" name="Int. J. Syst. Evol. Microbiol.">
        <title>The Global Catalogue of Microorganisms (GCM) 10K type strain sequencing project: providing services to taxonomists for standard genome sequencing and annotation.</title>
        <authorList>
            <consortium name="The Broad Institute Genomics Platform"/>
            <consortium name="The Broad Institute Genome Sequencing Center for Infectious Disease"/>
            <person name="Wu L."/>
            <person name="Ma J."/>
        </authorList>
    </citation>
    <scope>NUCLEOTIDE SEQUENCE [LARGE SCALE GENOMIC DNA]</scope>
    <source>
        <strain evidence="2">JCM 16949</strain>
    </source>
</reference>
<organism evidence="1 2">
    <name type="scientific">Leifsonella bigeumensis</name>
    <dbReference type="NCBI Taxonomy" id="433643"/>
    <lineage>
        <taxon>Bacteria</taxon>
        <taxon>Bacillati</taxon>
        <taxon>Actinomycetota</taxon>
        <taxon>Actinomycetes</taxon>
        <taxon>Micrococcales</taxon>
        <taxon>Microbacteriaceae</taxon>
        <taxon>Leifsonella</taxon>
    </lineage>
</organism>
<gene>
    <name evidence="1" type="ORF">GCM10022239_02900</name>
</gene>
<name>A0ABP7F758_9MICO</name>
<protein>
    <submittedName>
        <fullName evidence="1">Uncharacterized protein</fullName>
    </submittedName>
</protein>
<evidence type="ECO:0000313" key="1">
    <source>
        <dbReference type="EMBL" id="GAA3729664.1"/>
    </source>
</evidence>
<accession>A0ABP7F758</accession>
<dbReference type="EMBL" id="BAABAE010000001">
    <property type="protein sequence ID" value="GAA3729664.1"/>
    <property type="molecule type" value="Genomic_DNA"/>
</dbReference>
<evidence type="ECO:0000313" key="2">
    <source>
        <dbReference type="Proteomes" id="UP001501004"/>
    </source>
</evidence>
<proteinExistence type="predicted"/>
<sequence>MLIAEPSTAECLRLLLDEQAWRLRSLAAIVADAARHRMPELPPADWDGPARAAYDELVERVRIGIEEARSCLAEASAHSTRASATLESRG</sequence>
<dbReference type="RefSeq" id="WP_344752977.1">
    <property type="nucleotide sequence ID" value="NZ_BAABAE010000001.1"/>
</dbReference>
<comment type="caution">
    <text evidence="1">The sequence shown here is derived from an EMBL/GenBank/DDBJ whole genome shotgun (WGS) entry which is preliminary data.</text>
</comment>
<keyword evidence="2" id="KW-1185">Reference proteome</keyword>
<dbReference type="Proteomes" id="UP001501004">
    <property type="component" value="Unassembled WGS sequence"/>
</dbReference>